<dbReference type="GO" id="GO:0005743">
    <property type="term" value="C:mitochondrial inner membrane"/>
    <property type="evidence" value="ECO:0007669"/>
    <property type="project" value="UniProtKB-SubCell"/>
</dbReference>
<evidence type="ECO:0000256" key="4">
    <source>
        <dbReference type="ARBA" id="ARBA00022787"/>
    </source>
</evidence>
<protein>
    <recommendedName>
        <fullName evidence="12">Tafazzin family protein</fullName>
    </recommendedName>
</protein>
<dbReference type="Pfam" id="PF01553">
    <property type="entry name" value="Acyltransferase"/>
    <property type="match status" value="1"/>
</dbReference>
<feature type="signal peptide" evidence="13">
    <location>
        <begin position="1"/>
        <end position="22"/>
    </location>
</feature>
<keyword evidence="9" id="KW-0012">Acyltransferase</keyword>
<organism evidence="15 16">
    <name type="scientific">Kwoniella dendrophila CBS 6074</name>
    <dbReference type="NCBI Taxonomy" id="1295534"/>
    <lineage>
        <taxon>Eukaryota</taxon>
        <taxon>Fungi</taxon>
        <taxon>Dikarya</taxon>
        <taxon>Basidiomycota</taxon>
        <taxon>Agaricomycotina</taxon>
        <taxon>Tremellomycetes</taxon>
        <taxon>Tremellales</taxon>
        <taxon>Cryptococcaceae</taxon>
        <taxon>Kwoniella</taxon>
    </lineage>
</organism>
<evidence type="ECO:0000256" key="7">
    <source>
        <dbReference type="ARBA" id="ARBA00023128"/>
    </source>
</evidence>
<evidence type="ECO:0000256" key="13">
    <source>
        <dbReference type="SAM" id="SignalP"/>
    </source>
</evidence>
<evidence type="ECO:0000256" key="11">
    <source>
        <dbReference type="ARBA" id="ARBA00047906"/>
    </source>
</evidence>
<dbReference type="Proteomes" id="UP001355207">
    <property type="component" value="Chromosome 6"/>
</dbReference>
<evidence type="ECO:0000256" key="6">
    <source>
        <dbReference type="ARBA" id="ARBA00023098"/>
    </source>
</evidence>
<dbReference type="CDD" id="cd07989">
    <property type="entry name" value="LPLAT_AGPAT-like"/>
    <property type="match status" value="1"/>
</dbReference>
<dbReference type="GO" id="GO:0005741">
    <property type="term" value="C:mitochondrial outer membrane"/>
    <property type="evidence" value="ECO:0007669"/>
    <property type="project" value="UniProtKB-SubCell"/>
</dbReference>
<keyword evidence="3" id="KW-0808">Transferase</keyword>
<name>A0AAX4JX72_9TREE</name>
<evidence type="ECO:0000256" key="2">
    <source>
        <dbReference type="ARBA" id="ARBA00010524"/>
    </source>
</evidence>
<evidence type="ECO:0000259" key="14">
    <source>
        <dbReference type="SMART" id="SM00563"/>
    </source>
</evidence>
<evidence type="ECO:0000256" key="3">
    <source>
        <dbReference type="ARBA" id="ARBA00022679"/>
    </source>
</evidence>
<dbReference type="SMART" id="SM00563">
    <property type="entry name" value="PlsC"/>
    <property type="match status" value="1"/>
</dbReference>
<dbReference type="RefSeq" id="XP_066076804.1">
    <property type="nucleotide sequence ID" value="XM_066220707.1"/>
</dbReference>
<dbReference type="GO" id="GO:0035965">
    <property type="term" value="P:cardiolipin acyl-chain remodeling"/>
    <property type="evidence" value="ECO:0007669"/>
    <property type="project" value="TreeGrafter"/>
</dbReference>
<evidence type="ECO:0000256" key="10">
    <source>
        <dbReference type="ARBA" id="ARBA00024323"/>
    </source>
</evidence>
<feature type="chain" id="PRO_5044005219" description="Tafazzin family protein" evidence="13">
    <location>
        <begin position="23"/>
        <end position="353"/>
    </location>
</feature>
<dbReference type="AlphaFoldDB" id="A0AAX4JX72"/>
<feature type="domain" description="Phospholipid/glycerol acyltransferase" evidence="14">
    <location>
        <begin position="73"/>
        <end position="209"/>
    </location>
</feature>
<comment type="similarity">
    <text evidence="2 12">Belongs to the taffazin family.</text>
</comment>
<evidence type="ECO:0000313" key="16">
    <source>
        <dbReference type="Proteomes" id="UP001355207"/>
    </source>
</evidence>
<dbReference type="PRINTS" id="PR00979">
    <property type="entry name" value="TAFAZZIN"/>
</dbReference>
<sequence length="353" mass="39202">MAPKPSFASALTLSTIALASKAFLRLTAKSYKVEGLPILLDALKIKHAGKGKGKAIEGLEIDGDLSQMSRRGIVTVCNHNSVCDDPMMWSMMPLSTYFPFSTPSHTSRNSRWTLGASDIMFTKPLHSKFFNLGQVIETHRGGGIFQPAVDRAVKLLQDGSWIHIFPEGKVNQEPTNPDGGLFRFKWGIGRIIMDSKVMPEIIPIWISGFDQILDERRGWPKPIPRPGAKISITIGQPLTSQIEPLVKAWRDLANKEIGTVGIGGDWQQEFKKNNDSGEEVLGNMGKVQKEIRRKGELSQGKEQDVRIKITELLQKGISKLGQQVEAKEGRFEKGVWSQSTKWNDPIYAGKGKI</sequence>
<dbReference type="GeneID" id="91095641"/>
<evidence type="ECO:0000256" key="12">
    <source>
        <dbReference type="RuleBase" id="RU365062"/>
    </source>
</evidence>
<dbReference type="SUPFAM" id="SSF69593">
    <property type="entry name" value="Glycerol-3-phosphate (1)-acyltransferase"/>
    <property type="match status" value="1"/>
</dbReference>
<dbReference type="GO" id="GO:0047184">
    <property type="term" value="F:1-acylglycerophosphocholine O-acyltransferase activity"/>
    <property type="evidence" value="ECO:0007669"/>
    <property type="project" value="TreeGrafter"/>
</dbReference>
<evidence type="ECO:0000313" key="15">
    <source>
        <dbReference type="EMBL" id="WWC90041.1"/>
    </source>
</evidence>
<dbReference type="InterPro" id="IPR000872">
    <property type="entry name" value="Tafazzin"/>
</dbReference>
<dbReference type="PANTHER" id="PTHR12497:SF0">
    <property type="entry name" value="TAFAZZIN"/>
    <property type="match status" value="1"/>
</dbReference>
<keyword evidence="4" id="KW-1000">Mitochondrion outer membrane</keyword>
<comment type="catalytic activity">
    <reaction evidence="11">
        <text>1'-[1,2-diacyl-sn-glycero-3-phospho],3'-[1-acyl-sn-glycero-3-phospho]-glycerol + a 1,2-diacyl-sn-glycero-3-phosphocholine = a cardiolipin + a 1-acyl-sn-glycero-3-phosphocholine</text>
        <dbReference type="Rhea" id="RHEA:33731"/>
        <dbReference type="ChEBI" id="CHEBI:57643"/>
        <dbReference type="ChEBI" id="CHEBI:58168"/>
        <dbReference type="ChEBI" id="CHEBI:62237"/>
        <dbReference type="ChEBI" id="CHEBI:64743"/>
    </reaction>
    <physiologicalReaction direction="left-to-right" evidence="11">
        <dbReference type="Rhea" id="RHEA:33732"/>
    </physiologicalReaction>
    <physiologicalReaction direction="right-to-left" evidence="11">
        <dbReference type="Rhea" id="RHEA:33733"/>
    </physiologicalReaction>
</comment>
<comment type="subcellular location">
    <subcellularLocation>
        <location evidence="1">Mitochondrion inner membrane</location>
        <topology evidence="1">Peripheral membrane protein</topology>
        <orientation evidence="1">Intermembrane side</orientation>
    </subcellularLocation>
    <subcellularLocation>
        <location evidence="10">Mitochondrion outer membrane</location>
        <topology evidence="10">Peripheral membrane protein</topology>
        <orientation evidence="10">Intermembrane side</orientation>
    </subcellularLocation>
</comment>
<keyword evidence="6" id="KW-0443">Lipid metabolism</keyword>
<accession>A0AAX4JX72</accession>
<reference evidence="15 16" key="1">
    <citation type="submission" date="2024-01" db="EMBL/GenBank/DDBJ databases">
        <title>Comparative genomics of Cryptococcus and Kwoniella reveals pathogenesis evolution and contrasting modes of karyotype evolution via chromosome fusion or intercentromeric recombination.</title>
        <authorList>
            <person name="Coelho M.A."/>
            <person name="David-Palma M."/>
            <person name="Shea T."/>
            <person name="Bowers K."/>
            <person name="McGinley-Smith S."/>
            <person name="Mohammad A.W."/>
            <person name="Gnirke A."/>
            <person name="Yurkov A.M."/>
            <person name="Nowrousian M."/>
            <person name="Sun S."/>
            <person name="Cuomo C.A."/>
            <person name="Heitman J."/>
        </authorList>
    </citation>
    <scope>NUCLEOTIDE SEQUENCE [LARGE SCALE GENOMIC DNA]</scope>
    <source>
        <strain evidence="15 16">CBS 6074</strain>
    </source>
</reference>
<evidence type="ECO:0000256" key="5">
    <source>
        <dbReference type="ARBA" id="ARBA00022792"/>
    </source>
</evidence>
<evidence type="ECO:0000256" key="8">
    <source>
        <dbReference type="ARBA" id="ARBA00023136"/>
    </source>
</evidence>
<dbReference type="PANTHER" id="PTHR12497">
    <property type="entry name" value="TAZ PROTEIN TAFAZZIN"/>
    <property type="match status" value="1"/>
</dbReference>
<evidence type="ECO:0000256" key="1">
    <source>
        <dbReference type="ARBA" id="ARBA00004137"/>
    </source>
</evidence>
<keyword evidence="7" id="KW-0496">Mitochondrion</keyword>
<keyword evidence="16" id="KW-1185">Reference proteome</keyword>
<dbReference type="EMBL" id="CP144103">
    <property type="protein sequence ID" value="WWC90041.1"/>
    <property type="molecule type" value="Genomic_DNA"/>
</dbReference>
<evidence type="ECO:0000256" key="9">
    <source>
        <dbReference type="ARBA" id="ARBA00023315"/>
    </source>
</evidence>
<keyword evidence="5" id="KW-0999">Mitochondrion inner membrane</keyword>
<keyword evidence="13" id="KW-0732">Signal</keyword>
<dbReference type="InterPro" id="IPR002123">
    <property type="entry name" value="Plipid/glycerol_acylTrfase"/>
</dbReference>
<proteinExistence type="inferred from homology"/>
<dbReference type="GO" id="GO:0007007">
    <property type="term" value="P:inner mitochondrial membrane organization"/>
    <property type="evidence" value="ECO:0007669"/>
    <property type="project" value="TreeGrafter"/>
</dbReference>
<keyword evidence="8" id="KW-0472">Membrane</keyword>
<gene>
    <name evidence="15" type="ORF">L201_004971</name>
</gene>